<dbReference type="PANTHER" id="PTHR11669">
    <property type="entry name" value="REPLICATION FACTOR C / DNA POLYMERASE III GAMMA-TAU SUBUNIT"/>
    <property type="match status" value="1"/>
</dbReference>
<dbReference type="InterPro" id="IPR050238">
    <property type="entry name" value="DNA_Rep/Repair_Clamp_Loader"/>
</dbReference>
<dbReference type="AlphaFoldDB" id="A0AAU7NTW1"/>
<proteinExistence type="predicted"/>
<name>A0AAU7NTW1_9GAMM</name>
<accession>A0AAU7NTW1</accession>
<dbReference type="GO" id="GO:0006261">
    <property type="term" value="P:DNA-templated DNA replication"/>
    <property type="evidence" value="ECO:0007669"/>
    <property type="project" value="TreeGrafter"/>
</dbReference>
<evidence type="ECO:0000256" key="7">
    <source>
        <dbReference type="ARBA" id="ARBA00049244"/>
    </source>
</evidence>
<evidence type="ECO:0000256" key="5">
    <source>
        <dbReference type="ARBA" id="ARBA00022705"/>
    </source>
</evidence>
<dbReference type="RefSeq" id="WP_349431480.1">
    <property type="nucleotide sequence ID" value="NZ_CP157743.1"/>
</dbReference>
<keyword evidence="6" id="KW-0239">DNA-directed DNA polymerase</keyword>
<evidence type="ECO:0000313" key="9">
    <source>
        <dbReference type="EMBL" id="XBS20046.1"/>
    </source>
</evidence>
<gene>
    <name evidence="9" type="primary">holB</name>
    <name evidence="9" type="ORF">Q9L42_017055</name>
</gene>
<evidence type="ECO:0000256" key="3">
    <source>
        <dbReference type="ARBA" id="ARBA00022679"/>
    </source>
</evidence>
<dbReference type="InterPro" id="IPR027417">
    <property type="entry name" value="P-loop_NTPase"/>
</dbReference>
<keyword evidence="4 9" id="KW-0548">Nucleotidyltransferase</keyword>
<dbReference type="InterPro" id="IPR004622">
    <property type="entry name" value="DNA_pol_HolB"/>
</dbReference>
<dbReference type="GO" id="GO:0003887">
    <property type="term" value="F:DNA-directed DNA polymerase activity"/>
    <property type="evidence" value="ECO:0007669"/>
    <property type="project" value="UniProtKB-KW"/>
</dbReference>
<reference evidence="9 10" key="1">
    <citation type="journal article" date="2024" name="Microbiology">
        <title>Methylomarinum rosea sp. nov., a novel halophilic methanotrophic bacterium from the hypersaline Lake Elton.</title>
        <authorList>
            <person name="Suleimanov R.Z."/>
            <person name="Oshkin I.Y."/>
            <person name="Danilova O.V."/>
            <person name="Suzina N.E."/>
            <person name="Dedysh S.N."/>
        </authorList>
    </citation>
    <scope>NUCLEOTIDE SEQUENCE [LARGE SCALE GENOMIC DNA]</scope>
    <source>
        <strain evidence="9 10">Ch1-1</strain>
    </source>
</reference>
<dbReference type="Pfam" id="PF13177">
    <property type="entry name" value="DNA_pol3_delta2"/>
    <property type="match status" value="1"/>
</dbReference>
<evidence type="ECO:0000256" key="4">
    <source>
        <dbReference type="ARBA" id="ARBA00022695"/>
    </source>
</evidence>
<dbReference type="Gene3D" id="3.40.50.300">
    <property type="entry name" value="P-loop containing nucleotide triphosphate hydrolases"/>
    <property type="match status" value="1"/>
</dbReference>
<evidence type="ECO:0000259" key="8">
    <source>
        <dbReference type="Pfam" id="PF09115"/>
    </source>
</evidence>
<feature type="domain" description="DNA polymerase III delta subunit C-terminal" evidence="8">
    <location>
        <begin position="222"/>
        <end position="321"/>
    </location>
</feature>
<dbReference type="Pfam" id="PF09115">
    <property type="entry name" value="DNApol3-delta_C"/>
    <property type="match status" value="1"/>
</dbReference>
<dbReference type="GO" id="GO:0003677">
    <property type="term" value="F:DNA binding"/>
    <property type="evidence" value="ECO:0007669"/>
    <property type="project" value="InterPro"/>
</dbReference>
<dbReference type="Gene3D" id="1.20.272.10">
    <property type="match status" value="1"/>
</dbReference>
<evidence type="ECO:0000313" key="10">
    <source>
        <dbReference type="Proteomes" id="UP001225378"/>
    </source>
</evidence>
<dbReference type="GO" id="GO:0009360">
    <property type="term" value="C:DNA polymerase III complex"/>
    <property type="evidence" value="ECO:0007669"/>
    <property type="project" value="InterPro"/>
</dbReference>
<dbReference type="GO" id="GO:0008408">
    <property type="term" value="F:3'-5' exonuclease activity"/>
    <property type="evidence" value="ECO:0007669"/>
    <property type="project" value="InterPro"/>
</dbReference>
<sequence length="326" mass="37478">MQQMTIYPWLKDNWRQLDAYIRRQRIPQALLINAAKGMGKLQLAEAYARALLCEARNEAGFCCGSCHSCRLFDAQTHPDYLFIEPEEVGKGIGIDRIRQLIAQLALKPQFQSQRIVVINSADSLNNAAANAFLKCLEEPTERTSIVLLVEKMTKLPATIRSRCQIMTIAQPDNAVALEWLRQQQVQSGDSLLKMAQGAPLLAKRYGEENLLALHQQYFNDWLKVAQGRANVVHLAEQWHKQEAVALSIVLCWVMQWLVAIVKLAHRVDFDIEHKNVLQELLKKLDLKKVYRFYDMLLSSISKLDTQLNKQLMIEEILIEWSRLNTR</sequence>
<evidence type="ECO:0000256" key="6">
    <source>
        <dbReference type="ARBA" id="ARBA00022932"/>
    </source>
</evidence>
<dbReference type="EMBL" id="CP157743">
    <property type="protein sequence ID" value="XBS20046.1"/>
    <property type="molecule type" value="Genomic_DNA"/>
</dbReference>
<dbReference type="PANTHER" id="PTHR11669:SF8">
    <property type="entry name" value="DNA POLYMERASE III SUBUNIT DELTA"/>
    <property type="match status" value="1"/>
</dbReference>
<organism evidence="9 10">
    <name type="scientific">Methylomarinum roseum</name>
    <dbReference type="NCBI Taxonomy" id="3067653"/>
    <lineage>
        <taxon>Bacteria</taxon>
        <taxon>Pseudomonadati</taxon>
        <taxon>Pseudomonadota</taxon>
        <taxon>Gammaproteobacteria</taxon>
        <taxon>Methylococcales</taxon>
        <taxon>Methylococcaceae</taxon>
        <taxon>Methylomarinum</taxon>
    </lineage>
</organism>
<keyword evidence="3 9" id="KW-0808">Transferase</keyword>
<dbReference type="NCBIfam" id="TIGR00678">
    <property type="entry name" value="holB"/>
    <property type="match status" value="1"/>
</dbReference>
<keyword evidence="5" id="KW-0235">DNA replication</keyword>
<dbReference type="InterPro" id="IPR015199">
    <property type="entry name" value="DNA_pol_III_delta_C"/>
</dbReference>
<comment type="catalytic activity">
    <reaction evidence="7">
        <text>DNA(n) + a 2'-deoxyribonucleoside 5'-triphosphate = DNA(n+1) + diphosphate</text>
        <dbReference type="Rhea" id="RHEA:22508"/>
        <dbReference type="Rhea" id="RHEA-COMP:17339"/>
        <dbReference type="Rhea" id="RHEA-COMP:17340"/>
        <dbReference type="ChEBI" id="CHEBI:33019"/>
        <dbReference type="ChEBI" id="CHEBI:61560"/>
        <dbReference type="ChEBI" id="CHEBI:173112"/>
        <dbReference type="EC" id="2.7.7.7"/>
    </reaction>
</comment>
<dbReference type="KEGG" id="mech:Q9L42_017055"/>
<dbReference type="Proteomes" id="UP001225378">
    <property type="component" value="Chromosome"/>
</dbReference>
<evidence type="ECO:0000256" key="1">
    <source>
        <dbReference type="ARBA" id="ARBA00012417"/>
    </source>
</evidence>
<keyword evidence="10" id="KW-1185">Reference proteome</keyword>
<evidence type="ECO:0000256" key="2">
    <source>
        <dbReference type="ARBA" id="ARBA00014363"/>
    </source>
</evidence>
<dbReference type="SUPFAM" id="SSF52540">
    <property type="entry name" value="P-loop containing nucleoside triphosphate hydrolases"/>
    <property type="match status" value="1"/>
</dbReference>
<dbReference type="EC" id="2.7.7.7" evidence="1"/>
<protein>
    <recommendedName>
        <fullName evidence="2">DNA polymerase III subunit delta'</fullName>
        <ecNumber evidence="1">2.7.7.7</ecNumber>
    </recommendedName>
</protein>